<evidence type="ECO:0000256" key="3">
    <source>
        <dbReference type="ARBA" id="ARBA00022448"/>
    </source>
</evidence>
<dbReference type="NCBIfam" id="NF037995">
    <property type="entry name" value="TRAP_S1"/>
    <property type="match status" value="1"/>
</dbReference>
<protein>
    <submittedName>
        <fullName evidence="6">Tripartite ATP-independent transporter DctP family solute receptor</fullName>
    </submittedName>
</protein>
<evidence type="ECO:0000256" key="5">
    <source>
        <dbReference type="SAM" id="SignalP"/>
    </source>
</evidence>
<keyword evidence="7" id="KW-1185">Reference proteome</keyword>
<dbReference type="EMBL" id="QGTR01000001">
    <property type="protein sequence ID" value="PWW04594.1"/>
    <property type="molecule type" value="Genomic_DNA"/>
</dbReference>
<dbReference type="AlphaFoldDB" id="A0A317PV72"/>
<accession>A0A317PV72</accession>
<keyword evidence="3" id="KW-0813">Transport</keyword>
<dbReference type="InterPro" id="IPR038404">
    <property type="entry name" value="TRAP_DctP_sf"/>
</dbReference>
<evidence type="ECO:0000256" key="4">
    <source>
        <dbReference type="ARBA" id="ARBA00022729"/>
    </source>
</evidence>
<evidence type="ECO:0000313" key="6">
    <source>
        <dbReference type="EMBL" id="PWW04594.1"/>
    </source>
</evidence>
<dbReference type="NCBIfam" id="TIGR00787">
    <property type="entry name" value="dctP"/>
    <property type="match status" value="1"/>
</dbReference>
<dbReference type="GO" id="GO:0055085">
    <property type="term" value="P:transmembrane transport"/>
    <property type="evidence" value="ECO:0007669"/>
    <property type="project" value="InterPro"/>
</dbReference>
<reference evidence="6 7" key="1">
    <citation type="submission" date="2018-05" db="EMBL/GenBank/DDBJ databases">
        <title>Genomic Encyclopedia of Type Strains, Phase IV (KMG-IV): sequencing the most valuable type-strain genomes for metagenomic binning, comparative biology and taxonomic classification.</title>
        <authorList>
            <person name="Goeker M."/>
        </authorList>
    </citation>
    <scope>NUCLEOTIDE SEQUENCE [LARGE SCALE GENOMIC DNA]</scope>
    <source>
        <strain evidence="6 7">DSM 16791</strain>
    </source>
</reference>
<name>A0A317PV72_9HYPH</name>
<comment type="caution">
    <text evidence="6">The sequence shown here is derived from an EMBL/GenBank/DDBJ whole genome shotgun (WGS) entry which is preliminary data.</text>
</comment>
<evidence type="ECO:0000313" key="7">
    <source>
        <dbReference type="Proteomes" id="UP000246352"/>
    </source>
</evidence>
<dbReference type="OrthoDB" id="9803763at2"/>
<dbReference type="PIRSF" id="PIRSF006470">
    <property type="entry name" value="DctB"/>
    <property type="match status" value="1"/>
</dbReference>
<dbReference type="RefSeq" id="WP_110031013.1">
    <property type="nucleotide sequence ID" value="NZ_QGTR01000001.1"/>
</dbReference>
<dbReference type="PANTHER" id="PTHR33376">
    <property type="match status" value="1"/>
</dbReference>
<proteinExistence type="inferred from homology"/>
<dbReference type="InterPro" id="IPR006311">
    <property type="entry name" value="TAT_signal"/>
</dbReference>
<organism evidence="6 7">
    <name type="scientific">Hoeflea marina</name>
    <dbReference type="NCBI Taxonomy" id="274592"/>
    <lineage>
        <taxon>Bacteria</taxon>
        <taxon>Pseudomonadati</taxon>
        <taxon>Pseudomonadota</taxon>
        <taxon>Alphaproteobacteria</taxon>
        <taxon>Hyphomicrobiales</taxon>
        <taxon>Rhizobiaceae</taxon>
        <taxon>Hoeflea</taxon>
    </lineage>
</organism>
<dbReference type="InterPro" id="IPR004682">
    <property type="entry name" value="TRAP_DctP"/>
</dbReference>
<gene>
    <name evidence="6" type="ORF">DFR52_1011293</name>
</gene>
<evidence type="ECO:0000256" key="1">
    <source>
        <dbReference type="ARBA" id="ARBA00004196"/>
    </source>
</evidence>
<dbReference type="InterPro" id="IPR018389">
    <property type="entry name" value="DctP_fam"/>
</dbReference>
<keyword evidence="6" id="KW-0675">Receptor</keyword>
<dbReference type="CDD" id="cd13603">
    <property type="entry name" value="PBP2_TRAP_Siap_TeaA_like"/>
    <property type="match status" value="1"/>
</dbReference>
<comment type="subcellular location">
    <subcellularLocation>
        <location evidence="1">Cell envelope</location>
    </subcellularLocation>
</comment>
<feature type="signal peptide" evidence="5">
    <location>
        <begin position="1"/>
        <end position="33"/>
    </location>
</feature>
<sequence>MKYNPALTPTRRMILKSGLAGAALLGAPMIARAQASKTLRAAHIESTESATHKGYIDFAERVAETTGGAVEVKVFPAGQLGNLRDLYEGIKLGSVDMTSSGPDYSANIAPIMVAAALYFSYRDDAHADKLLDGAFSAALSEALAKQAGMRILAWGELGWRSVFNTVRPIQSAGDFAGLKLRVPEAQLHILPMTALGAAPTPIPYSDVYTSMQTGVVDGAEGTPSAVTQQKFNEVSKYYSLTQHLYNPLHLVIGDRVFGGLSAEEQAAVQAAAVAAFQAQRTRARSDNAAALTAMREGGLEVNAVDVTEIRQIVIPTWEPLIKPLGAEGQALVDMLLA</sequence>
<dbReference type="Pfam" id="PF03480">
    <property type="entry name" value="DctP"/>
    <property type="match status" value="1"/>
</dbReference>
<dbReference type="PROSITE" id="PS51318">
    <property type="entry name" value="TAT"/>
    <property type="match status" value="1"/>
</dbReference>
<evidence type="ECO:0000256" key="2">
    <source>
        <dbReference type="ARBA" id="ARBA00009023"/>
    </source>
</evidence>
<dbReference type="Proteomes" id="UP000246352">
    <property type="component" value="Unassembled WGS sequence"/>
</dbReference>
<keyword evidence="4 5" id="KW-0732">Signal</keyword>
<dbReference type="Gene3D" id="3.40.190.170">
    <property type="entry name" value="Bacterial extracellular solute-binding protein, family 7"/>
    <property type="match status" value="1"/>
</dbReference>
<comment type="similarity">
    <text evidence="2">Belongs to the bacterial solute-binding protein 7 family.</text>
</comment>
<dbReference type="PANTHER" id="PTHR33376:SF4">
    <property type="entry name" value="SIALIC ACID-BINDING PERIPLASMIC PROTEIN SIAP"/>
    <property type="match status" value="1"/>
</dbReference>
<feature type="chain" id="PRO_5016286370" evidence="5">
    <location>
        <begin position="34"/>
        <end position="337"/>
    </location>
</feature>
<dbReference type="GO" id="GO:0030288">
    <property type="term" value="C:outer membrane-bounded periplasmic space"/>
    <property type="evidence" value="ECO:0007669"/>
    <property type="project" value="InterPro"/>
</dbReference>